<dbReference type="PANTHER" id="PTHR31621">
    <property type="entry name" value="PROTEIN DMP3"/>
    <property type="match status" value="1"/>
</dbReference>
<dbReference type="Proteomes" id="UP000596660">
    <property type="component" value="Unplaced"/>
</dbReference>
<dbReference type="GO" id="GO:0010256">
    <property type="term" value="P:endomembrane system organization"/>
    <property type="evidence" value="ECO:0007669"/>
    <property type="project" value="TreeGrafter"/>
</dbReference>
<evidence type="ECO:0000256" key="1">
    <source>
        <dbReference type="ARBA" id="ARBA00004141"/>
    </source>
</evidence>
<dbReference type="EnsemblPlants" id="AUR62043437-RA">
    <property type="protein sequence ID" value="AUR62043437-RA:cds"/>
    <property type="gene ID" value="AUR62043437"/>
</dbReference>
<evidence type="ECO:0000256" key="2">
    <source>
        <dbReference type="ARBA" id="ARBA00008707"/>
    </source>
</evidence>
<evidence type="ECO:0000313" key="9">
    <source>
        <dbReference type="Proteomes" id="UP000596660"/>
    </source>
</evidence>
<proteinExistence type="inferred from homology"/>
<keyword evidence="3 7" id="KW-0812">Transmembrane</keyword>
<comment type="similarity">
    <text evidence="2">Belongs to the plant DMP1 protein family.</text>
</comment>
<feature type="compositionally biased region" description="Basic and acidic residues" evidence="6">
    <location>
        <begin position="1"/>
        <end position="11"/>
    </location>
</feature>
<feature type="transmembrane region" description="Helical" evidence="7">
    <location>
        <begin position="50"/>
        <end position="69"/>
    </location>
</feature>
<evidence type="ECO:0000256" key="3">
    <source>
        <dbReference type="ARBA" id="ARBA00022692"/>
    </source>
</evidence>
<keyword evidence="4 7" id="KW-1133">Transmembrane helix</keyword>
<accession>A0A803NBJ6</accession>
<keyword evidence="5 7" id="KW-0472">Membrane</keyword>
<comment type="subcellular location">
    <subcellularLocation>
        <location evidence="1">Membrane</location>
        <topology evidence="1">Multi-pass membrane protein</topology>
    </subcellularLocation>
</comment>
<sequence length="254" mass="29048">MDIKIETKESLDNQQQQRQPFLENESEQTKQPKTRAQMAIRKTFKSTSHLSSLLPSGSVLIFEIFSPILTNQGRCETLQSHFLTLSLIAFVGLSCILMCFTDSVRDERGKVRYGIATFKGLWIIDGSVTLSPEQEAKYRIRVVDFLHAVMGIFVFMAVALLDQNVVKCLFPLPSEETKERLAMFPIGNHLADELMLRGTYVSDPTTLHDSEFVLVTVEVVMVARVCSRDEQRGGDSKRRHQYHKRSFRFEPKLE</sequence>
<feature type="transmembrane region" description="Helical" evidence="7">
    <location>
        <begin position="142"/>
        <end position="161"/>
    </location>
</feature>
<evidence type="ECO:0000313" key="8">
    <source>
        <dbReference type="EnsemblPlants" id="AUR62043437-RA:cds"/>
    </source>
</evidence>
<feature type="region of interest" description="Disordered" evidence="6">
    <location>
        <begin position="1"/>
        <end position="34"/>
    </location>
</feature>
<evidence type="ECO:0000256" key="7">
    <source>
        <dbReference type="SAM" id="Phobius"/>
    </source>
</evidence>
<evidence type="ECO:0000256" key="4">
    <source>
        <dbReference type="ARBA" id="ARBA00022989"/>
    </source>
</evidence>
<dbReference type="AlphaFoldDB" id="A0A803NBJ6"/>
<dbReference type="Gramene" id="AUR62043437-RA">
    <property type="protein sequence ID" value="AUR62043437-RA:cds"/>
    <property type="gene ID" value="AUR62043437"/>
</dbReference>
<dbReference type="Pfam" id="PF05078">
    <property type="entry name" value="DUF679"/>
    <property type="match status" value="1"/>
</dbReference>
<reference evidence="8" key="2">
    <citation type="submission" date="2021-03" db="UniProtKB">
        <authorList>
            <consortium name="EnsemblPlants"/>
        </authorList>
    </citation>
    <scope>IDENTIFICATION</scope>
</reference>
<reference evidence="8" key="1">
    <citation type="journal article" date="2017" name="Nature">
        <title>The genome of Chenopodium quinoa.</title>
        <authorList>
            <person name="Jarvis D.E."/>
            <person name="Ho Y.S."/>
            <person name="Lightfoot D.J."/>
            <person name="Schmoeckel S.M."/>
            <person name="Li B."/>
            <person name="Borm T.J.A."/>
            <person name="Ohyanagi H."/>
            <person name="Mineta K."/>
            <person name="Michell C.T."/>
            <person name="Saber N."/>
            <person name="Kharbatia N.M."/>
            <person name="Rupper R.R."/>
            <person name="Sharp A.R."/>
            <person name="Dally N."/>
            <person name="Boughton B.A."/>
            <person name="Woo Y.H."/>
            <person name="Gao G."/>
            <person name="Schijlen E.G.W.M."/>
            <person name="Guo X."/>
            <person name="Momin A.A."/>
            <person name="Negrao S."/>
            <person name="Al-Babili S."/>
            <person name="Gehring C."/>
            <person name="Roessner U."/>
            <person name="Jung C."/>
            <person name="Murphy K."/>
            <person name="Arold S.T."/>
            <person name="Gojobori T."/>
            <person name="van der Linden C.G."/>
            <person name="van Loo E.N."/>
            <person name="Jellen E.N."/>
            <person name="Maughan P.J."/>
            <person name="Tester M."/>
        </authorList>
    </citation>
    <scope>NUCLEOTIDE SEQUENCE [LARGE SCALE GENOMIC DNA]</scope>
    <source>
        <strain evidence="8">cv. PI 614886</strain>
    </source>
</reference>
<dbReference type="InterPro" id="IPR007770">
    <property type="entry name" value="DMP"/>
</dbReference>
<protein>
    <submittedName>
        <fullName evidence="8">Uncharacterized protein</fullName>
    </submittedName>
</protein>
<dbReference type="GO" id="GO:0005737">
    <property type="term" value="C:cytoplasm"/>
    <property type="evidence" value="ECO:0007669"/>
    <property type="project" value="UniProtKB-ARBA"/>
</dbReference>
<organism evidence="8 9">
    <name type="scientific">Chenopodium quinoa</name>
    <name type="common">Quinoa</name>
    <dbReference type="NCBI Taxonomy" id="63459"/>
    <lineage>
        <taxon>Eukaryota</taxon>
        <taxon>Viridiplantae</taxon>
        <taxon>Streptophyta</taxon>
        <taxon>Embryophyta</taxon>
        <taxon>Tracheophyta</taxon>
        <taxon>Spermatophyta</taxon>
        <taxon>Magnoliopsida</taxon>
        <taxon>eudicotyledons</taxon>
        <taxon>Gunneridae</taxon>
        <taxon>Pentapetalae</taxon>
        <taxon>Caryophyllales</taxon>
        <taxon>Chenopodiaceae</taxon>
        <taxon>Chenopodioideae</taxon>
        <taxon>Atripliceae</taxon>
        <taxon>Chenopodium</taxon>
    </lineage>
</organism>
<dbReference type="GO" id="GO:0016020">
    <property type="term" value="C:membrane"/>
    <property type="evidence" value="ECO:0007669"/>
    <property type="project" value="UniProtKB-SubCell"/>
</dbReference>
<keyword evidence="9" id="KW-1185">Reference proteome</keyword>
<feature type="transmembrane region" description="Helical" evidence="7">
    <location>
        <begin position="81"/>
        <end position="100"/>
    </location>
</feature>
<dbReference type="PANTHER" id="PTHR31621:SF6">
    <property type="entry name" value="PROTEIN DMP7"/>
    <property type="match status" value="1"/>
</dbReference>
<evidence type="ECO:0000256" key="5">
    <source>
        <dbReference type="ARBA" id="ARBA00023136"/>
    </source>
</evidence>
<evidence type="ECO:0000256" key="6">
    <source>
        <dbReference type="SAM" id="MobiDB-lite"/>
    </source>
</evidence>
<name>A0A803NBJ6_CHEQI</name>